<dbReference type="SUPFAM" id="SSF47473">
    <property type="entry name" value="EF-hand"/>
    <property type="match status" value="1"/>
</dbReference>
<dbReference type="PROSITE" id="PS00018">
    <property type="entry name" value="EF_HAND_1"/>
    <property type="match status" value="2"/>
</dbReference>
<dbReference type="InterPro" id="IPR002048">
    <property type="entry name" value="EF_hand_dom"/>
</dbReference>
<dbReference type="Proteomes" id="UP001165423">
    <property type="component" value="Unassembled WGS sequence"/>
</dbReference>
<comment type="caution">
    <text evidence="3">The sequence shown here is derived from an EMBL/GenBank/DDBJ whole genome shotgun (WGS) entry which is preliminary data.</text>
</comment>
<feature type="domain" description="EF-hand" evidence="2">
    <location>
        <begin position="42"/>
        <end position="77"/>
    </location>
</feature>
<dbReference type="Pfam" id="PF13202">
    <property type="entry name" value="EF-hand_5"/>
    <property type="match status" value="2"/>
</dbReference>
<name>A0ABT0A1G0_9GAMM</name>
<evidence type="ECO:0000256" key="1">
    <source>
        <dbReference type="SAM" id="SignalP"/>
    </source>
</evidence>
<feature type="signal peptide" evidence="1">
    <location>
        <begin position="1"/>
        <end position="20"/>
    </location>
</feature>
<evidence type="ECO:0000313" key="3">
    <source>
        <dbReference type="EMBL" id="MCJ0824795.1"/>
    </source>
</evidence>
<sequence>MKQVSLLLLTMVFSTGNAIASPQSHAHAHAAPTGNIAAPTPTGSDDIAKAFDALDTNKDGQLSKEELVKHPMAAHASMVDADRNGSLSREEFTALQKM</sequence>
<proteinExistence type="predicted"/>
<evidence type="ECO:0000313" key="4">
    <source>
        <dbReference type="Proteomes" id="UP001165423"/>
    </source>
</evidence>
<dbReference type="EMBL" id="JALGCL010000001">
    <property type="protein sequence ID" value="MCJ0824795.1"/>
    <property type="molecule type" value="Genomic_DNA"/>
</dbReference>
<dbReference type="RefSeq" id="WP_243318852.1">
    <property type="nucleotide sequence ID" value="NZ_JALGCL010000001.1"/>
</dbReference>
<dbReference type="InterPro" id="IPR018247">
    <property type="entry name" value="EF_Hand_1_Ca_BS"/>
</dbReference>
<dbReference type="PROSITE" id="PS50222">
    <property type="entry name" value="EF_HAND_2"/>
    <property type="match status" value="1"/>
</dbReference>
<organism evidence="3 4">
    <name type="scientific">Cognatiluteimonas sedimenti</name>
    <dbReference type="NCBI Taxonomy" id="2927791"/>
    <lineage>
        <taxon>Bacteria</taxon>
        <taxon>Pseudomonadati</taxon>
        <taxon>Pseudomonadota</taxon>
        <taxon>Gammaproteobacteria</taxon>
        <taxon>Lysobacterales</taxon>
        <taxon>Lysobacteraceae</taxon>
        <taxon>Cognatiluteimonas</taxon>
    </lineage>
</organism>
<dbReference type="CDD" id="cd00051">
    <property type="entry name" value="EFh"/>
    <property type="match status" value="1"/>
</dbReference>
<dbReference type="InterPro" id="IPR011992">
    <property type="entry name" value="EF-hand-dom_pair"/>
</dbReference>
<reference evidence="3 4" key="1">
    <citation type="submission" date="2022-03" db="EMBL/GenBank/DDBJ databases">
        <title>Luteimonas soily sp. nov., a novel bacterium isolated from the soil.</title>
        <authorList>
            <person name="Zhang X."/>
        </authorList>
    </citation>
    <scope>NUCLEOTIDE SEQUENCE [LARGE SCALE GENOMIC DNA]</scope>
    <source>
        <strain evidence="3 4">50</strain>
    </source>
</reference>
<feature type="chain" id="PRO_5045247987" evidence="1">
    <location>
        <begin position="21"/>
        <end position="98"/>
    </location>
</feature>
<gene>
    <name evidence="3" type="ORF">MQC88_02285</name>
</gene>
<dbReference type="Gene3D" id="1.10.238.10">
    <property type="entry name" value="EF-hand"/>
    <property type="match status" value="1"/>
</dbReference>
<keyword evidence="4" id="KW-1185">Reference proteome</keyword>
<evidence type="ECO:0000259" key="2">
    <source>
        <dbReference type="PROSITE" id="PS50222"/>
    </source>
</evidence>
<keyword evidence="1" id="KW-0732">Signal</keyword>
<protein>
    <submittedName>
        <fullName evidence="3">EF-hand domain-containing protein</fullName>
    </submittedName>
</protein>
<accession>A0ABT0A1G0</accession>